<dbReference type="Pfam" id="PF00916">
    <property type="entry name" value="Sulfate_transp"/>
    <property type="match status" value="1"/>
</dbReference>
<evidence type="ECO:0000313" key="9">
    <source>
        <dbReference type="Proteomes" id="UP000191024"/>
    </source>
</evidence>
<dbReference type="InterPro" id="IPR001902">
    <property type="entry name" value="SLC26A/SulP_fam"/>
</dbReference>
<evidence type="ECO:0000256" key="4">
    <source>
        <dbReference type="ARBA" id="ARBA00023136"/>
    </source>
</evidence>
<dbReference type="GO" id="GO:0016020">
    <property type="term" value="C:membrane"/>
    <property type="evidence" value="ECO:0007669"/>
    <property type="project" value="UniProtKB-SubCell"/>
</dbReference>
<gene>
    <name evidence="8" type="ORF">LAMI_0H15764G</name>
</gene>
<feature type="domain" description="STAS" evidence="7">
    <location>
        <begin position="741"/>
        <end position="813"/>
    </location>
</feature>
<accession>A0A1G4KJ32</accession>
<dbReference type="OrthoDB" id="288203at2759"/>
<proteinExistence type="predicted"/>
<dbReference type="Pfam" id="PF01740">
    <property type="entry name" value="STAS"/>
    <property type="match status" value="1"/>
</dbReference>
<evidence type="ECO:0000256" key="5">
    <source>
        <dbReference type="SAM" id="MobiDB-lite"/>
    </source>
</evidence>
<keyword evidence="9" id="KW-1185">Reference proteome</keyword>
<keyword evidence="2 6" id="KW-0812">Transmembrane</keyword>
<dbReference type="STRING" id="1230905.A0A1G4KJ32"/>
<dbReference type="AlphaFoldDB" id="A0A1G4KJ32"/>
<dbReference type="PROSITE" id="PS01130">
    <property type="entry name" value="SLC26A"/>
    <property type="match status" value="1"/>
</dbReference>
<dbReference type="CDD" id="cd07042">
    <property type="entry name" value="STAS_SulP_like_sulfate_transporter"/>
    <property type="match status" value="1"/>
</dbReference>
<dbReference type="NCBIfam" id="TIGR00815">
    <property type="entry name" value="sulP"/>
    <property type="match status" value="1"/>
</dbReference>
<organism evidence="8 9">
    <name type="scientific">Lachancea mirantina</name>
    <dbReference type="NCBI Taxonomy" id="1230905"/>
    <lineage>
        <taxon>Eukaryota</taxon>
        <taxon>Fungi</taxon>
        <taxon>Dikarya</taxon>
        <taxon>Ascomycota</taxon>
        <taxon>Saccharomycotina</taxon>
        <taxon>Saccharomycetes</taxon>
        <taxon>Saccharomycetales</taxon>
        <taxon>Saccharomycetaceae</taxon>
        <taxon>Lachancea</taxon>
    </lineage>
</organism>
<feature type="transmembrane region" description="Helical" evidence="6">
    <location>
        <begin position="537"/>
        <end position="552"/>
    </location>
</feature>
<reference evidence="9" key="1">
    <citation type="submission" date="2016-03" db="EMBL/GenBank/DDBJ databases">
        <authorList>
            <person name="Devillers H."/>
        </authorList>
    </citation>
    <scope>NUCLEOTIDE SEQUENCE [LARGE SCALE GENOMIC DNA]</scope>
</reference>
<feature type="compositionally biased region" description="Basic and acidic residues" evidence="5">
    <location>
        <begin position="1"/>
        <end position="13"/>
    </location>
</feature>
<comment type="subcellular location">
    <subcellularLocation>
        <location evidence="1">Membrane</location>
        <topology evidence="1">Multi-pass membrane protein</topology>
    </subcellularLocation>
</comment>
<keyword evidence="3 6" id="KW-1133">Transmembrane helix</keyword>
<feature type="transmembrane region" description="Helical" evidence="6">
    <location>
        <begin position="351"/>
        <end position="374"/>
    </location>
</feature>
<feature type="compositionally biased region" description="Polar residues" evidence="5">
    <location>
        <begin position="14"/>
        <end position="25"/>
    </location>
</feature>
<evidence type="ECO:0000256" key="3">
    <source>
        <dbReference type="ARBA" id="ARBA00022989"/>
    </source>
</evidence>
<name>A0A1G4KJ32_9SACH</name>
<dbReference type="Gene3D" id="3.30.750.24">
    <property type="entry name" value="STAS domain"/>
    <property type="match status" value="1"/>
</dbReference>
<dbReference type="InterPro" id="IPR036513">
    <property type="entry name" value="STAS_dom_sf"/>
</dbReference>
<dbReference type="InterPro" id="IPR011547">
    <property type="entry name" value="SLC26A/SulP_dom"/>
</dbReference>
<evidence type="ECO:0000256" key="1">
    <source>
        <dbReference type="ARBA" id="ARBA00004141"/>
    </source>
</evidence>
<evidence type="ECO:0000256" key="2">
    <source>
        <dbReference type="ARBA" id="ARBA00022692"/>
    </source>
</evidence>
<dbReference type="InterPro" id="IPR002645">
    <property type="entry name" value="STAS_dom"/>
</dbReference>
<dbReference type="Proteomes" id="UP000191024">
    <property type="component" value="Chromosome H"/>
</dbReference>
<dbReference type="EMBL" id="LT598468">
    <property type="protein sequence ID" value="SCV04393.1"/>
    <property type="molecule type" value="Genomic_DNA"/>
</dbReference>
<protein>
    <submittedName>
        <fullName evidence="8">LAMI_0H15764g1_1</fullName>
    </submittedName>
</protein>
<evidence type="ECO:0000313" key="8">
    <source>
        <dbReference type="EMBL" id="SCV04393.1"/>
    </source>
</evidence>
<evidence type="ECO:0000259" key="7">
    <source>
        <dbReference type="PROSITE" id="PS50801"/>
    </source>
</evidence>
<dbReference type="PANTHER" id="PTHR11814">
    <property type="entry name" value="SULFATE TRANSPORTER"/>
    <property type="match status" value="1"/>
</dbReference>
<dbReference type="InterPro" id="IPR018045">
    <property type="entry name" value="S04_transporter_CS"/>
</dbReference>
<feature type="region of interest" description="Disordered" evidence="5">
    <location>
        <begin position="1"/>
        <end position="25"/>
    </location>
</feature>
<feature type="transmembrane region" description="Helical" evidence="6">
    <location>
        <begin position="482"/>
        <end position="502"/>
    </location>
</feature>
<dbReference type="PROSITE" id="PS50801">
    <property type="entry name" value="STAS"/>
    <property type="match status" value="1"/>
</dbReference>
<keyword evidence="4 6" id="KW-0472">Membrane</keyword>
<dbReference type="SUPFAM" id="SSF52091">
    <property type="entry name" value="SpoIIaa-like"/>
    <property type="match status" value="1"/>
</dbReference>
<feature type="transmembrane region" description="Helical" evidence="6">
    <location>
        <begin position="253"/>
        <end position="272"/>
    </location>
</feature>
<feature type="transmembrane region" description="Helical" evidence="6">
    <location>
        <begin position="227"/>
        <end position="246"/>
    </location>
</feature>
<evidence type="ECO:0000256" key="6">
    <source>
        <dbReference type="SAM" id="Phobius"/>
    </source>
</evidence>
<sequence>MTGRDEIHDEDRWQSSASRQGQELTNLDELEAEYGRYKAAESEQEVYGVTENRSANQRADGSYGDLDNFKKDVGETVIEYYGNRNGLSEVKLPEYHESTVGLPEYFDYKWRGYFKIKTVIDYFIQLFPILKWLPHYNLRWLYQDLVAGITVGCVLVPQSMSYAQIATLPPEYGLYSSFIGAFIYSFFATSKDVCIGPVAVMSLETAKVVTRVMARLPADTTITGPEIATVLALLCGIISIGLGLLRLGFLVELISLTAVSGFMTGSAFNIIWGQVPALMGYGKLVNTRESTYKVVISSLKHLPDTKLDAVFGLIPLVLLYTWKWGCNTGGPKLVNRYCSPQSRTKKVWMQVFFYLQAIRNAVVIIVFTAIAWAISRHKKKAPISLLGKVPSGLKHVGLMKFPQGLASKIAPELPASVIVLLLEHIAISKAFGRVSDYRVVPDQELVAIGATNLIGTFFNAYPATGSFSRSALKHKCNVSTPLSGLFSGCCVLIAIYCLTTAFRYIPKATLSAVIIHAVSDLLASYKTSWNFWKMNPLDFISFIVTVFITVFATIEDGIYFAMCWSCAMLLLKVAFPSGQFLGRVEIAEVVNAHVQESDVKIVDISQANAVRVLAKDGEEDATKIKNYSRSEGESSLNSFENGSSVVFHTKWVPLKHKYSRELNPEIDVLPPPPGVIVYRPSESFTYVNCSRQYDAIFSEVEKQTKRGKIYVHGSAALRPWNDPGVWTPPRLVQKYILKKDYRERLSDIAADPRPTLRIIAMDWSQVTQIDSTGIQTLVDLRKAVNKYADRQVEFHFSGIISPWIKRALIKFGFGVVSEEFADESLIAGHTSYHAVRSRVADEETGLTVDSKYKLSAASGTNTPFFHIEMPDFSKWDL</sequence>
<dbReference type="GO" id="GO:0008271">
    <property type="term" value="F:secondary active sulfate transmembrane transporter activity"/>
    <property type="evidence" value="ECO:0007669"/>
    <property type="project" value="InterPro"/>
</dbReference>